<evidence type="ECO:0000259" key="6">
    <source>
        <dbReference type="Pfam" id="PF05118"/>
    </source>
</evidence>
<evidence type="ECO:0000256" key="5">
    <source>
        <dbReference type="SAM" id="Coils"/>
    </source>
</evidence>
<evidence type="ECO:0000313" key="7">
    <source>
        <dbReference type="EMBL" id="NML10433.1"/>
    </source>
</evidence>
<dbReference type="Gene3D" id="2.60.120.330">
    <property type="entry name" value="B-lactam Antibiotic, Isopenicillin N Synthase, Chain"/>
    <property type="match status" value="1"/>
</dbReference>
<gene>
    <name evidence="7" type="ORF">HHL08_09765</name>
</gene>
<organism evidence="7 8">
    <name type="scientific">Sphingobium psychrophilum</name>
    <dbReference type="NCBI Taxonomy" id="2728834"/>
    <lineage>
        <taxon>Bacteria</taxon>
        <taxon>Pseudomonadati</taxon>
        <taxon>Pseudomonadota</taxon>
        <taxon>Alphaproteobacteria</taxon>
        <taxon>Sphingomonadales</taxon>
        <taxon>Sphingomonadaceae</taxon>
        <taxon>Sphingobium</taxon>
    </lineage>
</organism>
<keyword evidence="8" id="KW-1185">Reference proteome</keyword>
<keyword evidence="4" id="KW-0802">TPR repeat</keyword>
<keyword evidence="3" id="KW-0560">Oxidoreductase</keyword>
<dbReference type="AlphaFoldDB" id="A0A7X9ZRY1"/>
<dbReference type="InterPro" id="IPR027443">
    <property type="entry name" value="IPNS-like_sf"/>
</dbReference>
<dbReference type="Gene3D" id="1.25.40.10">
    <property type="entry name" value="Tetratricopeptide repeat domain"/>
    <property type="match status" value="1"/>
</dbReference>
<dbReference type="EMBL" id="JABBFV010000006">
    <property type="protein sequence ID" value="NML10433.1"/>
    <property type="molecule type" value="Genomic_DNA"/>
</dbReference>
<dbReference type="SUPFAM" id="SSF51197">
    <property type="entry name" value="Clavaminate synthase-like"/>
    <property type="match status" value="1"/>
</dbReference>
<evidence type="ECO:0000313" key="8">
    <source>
        <dbReference type="Proteomes" id="UP000519023"/>
    </source>
</evidence>
<dbReference type="GO" id="GO:0016020">
    <property type="term" value="C:membrane"/>
    <property type="evidence" value="ECO:0007669"/>
    <property type="project" value="TreeGrafter"/>
</dbReference>
<dbReference type="PANTHER" id="PTHR46332:SF5">
    <property type="entry name" value="ASPARTATE BETA-HYDROXYLASE DOMAIN CONTAINING 2"/>
    <property type="match status" value="1"/>
</dbReference>
<evidence type="ECO:0000256" key="3">
    <source>
        <dbReference type="ARBA" id="ARBA00023002"/>
    </source>
</evidence>
<dbReference type="InterPro" id="IPR011990">
    <property type="entry name" value="TPR-like_helical_dom_sf"/>
</dbReference>
<dbReference type="SMART" id="SM00028">
    <property type="entry name" value="TPR"/>
    <property type="match status" value="3"/>
</dbReference>
<protein>
    <submittedName>
        <fullName evidence="7">Tetratricopeptide repeat protein</fullName>
    </submittedName>
</protein>
<proteinExistence type="inferred from homology"/>
<dbReference type="PANTHER" id="PTHR46332">
    <property type="entry name" value="ASPARTATE BETA-HYDROXYLASE DOMAIN-CONTAINING PROTEIN 2"/>
    <property type="match status" value="1"/>
</dbReference>
<dbReference type="Pfam" id="PF05118">
    <property type="entry name" value="Asp_Arg_Hydrox"/>
    <property type="match status" value="1"/>
</dbReference>
<keyword evidence="2" id="KW-0223">Dioxygenase</keyword>
<keyword evidence="5" id="KW-0175">Coiled coil</keyword>
<feature type="domain" description="Aspartyl/asparaginy/proline hydroxylase" evidence="6">
    <location>
        <begin position="225"/>
        <end position="389"/>
    </location>
</feature>
<comment type="caution">
    <text evidence="7">The sequence shown here is derived from an EMBL/GenBank/DDBJ whole genome shotgun (WGS) entry which is preliminary data.</text>
</comment>
<dbReference type="InterPro" id="IPR051821">
    <property type="entry name" value="Asp/Asn_beta-hydroxylase"/>
</dbReference>
<dbReference type="SUPFAM" id="SSF48452">
    <property type="entry name" value="TPR-like"/>
    <property type="match status" value="1"/>
</dbReference>
<reference evidence="7 8" key="1">
    <citation type="submission" date="2020-04" db="EMBL/GenBank/DDBJ databases">
        <title>Sphingobium sp. AR-3-1 isolated from Arctic soil.</title>
        <authorList>
            <person name="Dahal R.H."/>
            <person name="Chaudhary D.K."/>
        </authorList>
    </citation>
    <scope>NUCLEOTIDE SEQUENCE [LARGE SCALE GENOMIC DNA]</scope>
    <source>
        <strain evidence="7 8">AR-3-1</strain>
    </source>
</reference>
<evidence type="ECO:0000256" key="4">
    <source>
        <dbReference type="PROSITE-ProRule" id="PRU00339"/>
    </source>
</evidence>
<dbReference type="InterPro" id="IPR019734">
    <property type="entry name" value="TPR_rpt"/>
</dbReference>
<dbReference type="GO" id="GO:0051213">
    <property type="term" value="F:dioxygenase activity"/>
    <property type="evidence" value="ECO:0007669"/>
    <property type="project" value="UniProtKB-KW"/>
</dbReference>
<accession>A0A7X9ZRY1</accession>
<dbReference type="Proteomes" id="UP000519023">
    <property type="component" value="Unassembled WGS sequence"/>
</dbReference>
<evidence type="ECO:0000256" key="2">
    <source>
        <dbReference type="ARBA" id="ARBA00022964"/>
    </source>
</evidence>
<dbReference type="InterPro" id="IPR007803">
    <property type="entry name" value="Asp/Arg/Pro-Hydrxlase"/>
</dbReference>
<dbReference type="Pfam" id="PF13432">
    <property type="entry name" value="TPR_16"/>
    <property type="match status" value="1"/>
</dbReference>
<sequence>MQQAIEARRQGRAAEAERILGEALARQPGEPQLLNLLGLIALDRGDFAGARTQFQAAAQADPGEAALWMNVASAERGLGAVEAERAALNRAITIDQRNLMAQIRMAQLQQRLDEAQGAADSWNKVLALTSGMTDIPPQLGETLAQARHFVSDHHARFAAFVEAGLGDRLGQADAVTQRRFQACLDREFGRRTLYQNQCSGLHYPFLPADEFFDRGHFPWIAQLEAQTDAIRAEFLAMIAKDGGTVRPYVRQEAGTPENKWTALDGSLDWGASFLWEYGVRNEAVCAACPQTVAALEALPRADIPGRAPSAFFSLLKPKSRIPAHTGVTNSRAIVHLPLVVPPGCFFRVGFETRAWEEGVAFAFDDTIEHEAWNESEHVRAVLIFDVWNPHLSLEEQQLLKQFYATADASKTNDVRSTI</sequence>
<evidence type="ECO:0000256" key="1">
    <source>
        <dbReference type="ARBA" id="ARBA00007730"/>
    </source>
</evidence>
<feature type="repeat" description="TPR" evidence="4">
    <location>
        <begin position="31"/>
        <end position="64"/>
    </location>
</feature>
<dbReference type="PROSITE" id="PS50005">
    <property type="entry name" value="TPR"/>
    <property type="match status" value="1"/>
</dbReference>
<name>A0A7X9ZRY1_9SPHN</name>
<comment type="similarity">
    <text evidence="1">Belongs to the aspartyl/asparaginyl beta-hydroxylase family.</text>
</comment>
<feature type="coiled-coil region" evidence="5">
    <location>
        <begin position="98"/>
        <end position="125"/>
    </location>
</feature>